<evidence type="ECO:0000259" key="4">
    <source>
        <dbReference type="PROSITE" id="PS51082"/>
    </source>
</evidence>
<dbReference type="GO" id="GO:0071933">
    <property type="term" value="F:Arp2/3 complex binding"/>
    <property type="evidence" value="ECO:0007669"/>
    <property type="project" value="UniProtKB-ARBA"/>
</dbReference>
<evidence type="ECO:0000256" key="2">
    <source>
        <dbReference type="SAM" id="MobiDB-lite"/>
    </source>
</evidence>
<feature type="compositionally biased region" description="Basic and acidic residues" evidence="2">
    <location>
        <begin position="714"/>
        <end position="724"/>
    </location>
</feature>
<dbReference type="Pfam" id="PF02205">
    <property type="entry name" value="WH2"/>
    <property type="match status" value="1"/>
</dbReference>
<dbReference type="SMART" id="SM00246">
    <property type="entry name" value="WH2"/>
    <property type="match status" value="1"/>
</dbReference>
<dbReference type="CDD" id="cd21762">
    <property type="entry name" value="WH2"/>
    <property type="match status" value="1"/>
</dbReference>
<feature type="compositionally biased region" description="Polar residues" evidence="2">
    <location>
        <begin position="274"/>
        <end position="285"/>
    </location>
</feature>
<dbReference type="InterPro" id="IPR003124">
    <property type="entry name" value="WH2_dom"/>
</dbReference>
<dbReference type="PROSITE" id="PS51082">
    <property type="entry name" value="WH2"/>
    <property type="match status" value="1"/>
</dbReference>
<proteinExistence type="predicted"/>
<evidence type="ECO:0008006" key="7">
    <source>
        <dbReference type="Google" id="ProtNLM"/>
    </source>
</evidence>
<feature type="region of interest" description="Disordered" evidence="2">
    <location>
        <begin position="708"/>
        <end position="731"/>
    </location>
</feature>
<sequence length="785" mass="82640">MPSILSDEDKQMVKRTIPKANNKIHAVGVAKLYVAHPNKQRWTYTGLQGAAVLANDLVGNTFWIKLVDISPTSRGVIWDQEIYDTFSYNQDRVFFHTFELEDCLAALSFADEKEAKTFKKKMDDREKNAHKNTKNKPFGAAMGGDGGAAANGGKSHGLLGGIFHRHATPSQPAQSIIPPANVTSPSQTNFSKAPSSSNSGIDTSDPSWKPLLKELLAMGITEDQIEENADFIKLYIEQRKVEEKIQAENTEKKSRAPPPPPPPPSAPPTVRTPISPQNTGTSTSKRGPPPAPPPARRTRTDAPGINRNSSSSPAPPSPPRTATPPPPPGPPQPKFRAPPPIADAGKFVNQAPEPPARARASSNLANPGPPPPPRPPKTPVDDTEKAAPSRFGVPPPFTGNRVPSGPPPPPSRGPVPPPPPARETASAAPPPLPPKNSPAPPPLPPQNNAPPAPPPLPPSTSRPVPPAPTNSAPPPPPLPSTSAPPPPPPPSSNAPPPPPLPPTNNAPSRAVPPPPPMPTNAVPPPPPMPNSAVPPPPPMPPGSGPPPPPPMPAGSGPLPPPPMPAGAGLPKPAPGRDGLLADIRGGARLKKVSDAEKRDRSAAAVPGQEPASSPSGGGGGSTGADGGLAASLKDVLAKRNKKVSHSGKYTSVKTTGRNANVSQMTKTMVKMTGKEAWSVIDMMKRVCTDTSPIVLTRVQCLIPNCRKRQLKPSPENRGKQDRAHQRTKSVASGGYWRHRTAMVKWNRSVNTNLVNIALAHEEVFCALNVNTSNVKPRRHRSMATF</sequence>
<dbReference type="EMBL" id="CAOQHR010000001">
    <property type="protein sequence ID" value="CAI6252666.1"/>
    <property type="molecule type" value="Genomic_DNA"/>
</dbReference>
<evidence type="ECO:0000313" key="5">
    <source>
        <dbReference type="EMBL" id="CAI6252666.1"/>
    </source>
</evidence>
<dbReference type="InterPro" id="IPR000697">
    <property type="entry name" value="WH1/EVH1_dom"/>
</dbReference>
<feature type="domain" description="WH1" evidence="3">
    <location>
        <begin position="17"/>
        <end position="129"/>
    </location>
</feature>
<feature type="compositionally biased region" description="Gly residues" evidence="2">
    <location>
        <begin position="615"/>
        <end position="626"/>
    </location>
</feature>
<feature type="compositionally biased region" description="Pro residues" evidence="2">
    <location>
        <begin position="367"/>
        <end position="378"/>
    </location>
</feature>
<feature type="compositionally biased region" description="Pro residues" evidence="2">
    <location>
        <begin position="313"/>
        <end position="341"/>
    </location>
</feature>
<feature type="compositionally biased region" description="Pro residues" evidence="2">
    <location>
        <begin position="256"/>
        <end position="267"/>
    </location>
</feature>
<protein>
    <recommendedName>
        <fullName evidence="7">WH1-domain-containing protein</fullName>
    </recommendedName>
</protein>
<feature type="compositionally biased region" description="Basic and acidic residues" evidence="2">
    <location>
        <begin position="245"/>
        <end position="254"/>
    </location>
</feature>
<dbReference type="GO" id="GO:0003779">
    <property type="term" value="F:actin binding"/>
    <property type="evidence" value="ECO:0007669"/>
    <property type="project" value="InterPro"/>
</dbReference>
<feature type="compositionally biased region" description="Gly residues" evidence="2">
    <location>
        <begin position="141"/>
        <end position="160"/>
    </location>
</feature>
<name>A0A9W4U0Z2_9PLEO</name>
<dbReference type="Pfam" id="PF00568">
    <property type="entry name" value="WH1"/>
    <property type="match status" value="1"/>
</dbReference>
<dbReference type="Gene3D" id="2.30.29.30">
    <property type="entry name" value="Pleckstrin-homology domain (PH domain)/Phosphotyrosine-binding domain (PTB)"/>
    <property type="match status" value="1"/>
</dbReference>
<evidence type="ECO:0000259" key="3">
    <source>
        <dbReference type="PROSITE" id="PS50229"/>
    </source>
</evidence>
<feature type="compositionally biased region" description="Basic and acidic residues" evidence="2">
    <location>
        <begin position="120"/>
        <end position="129"/>
    </location>
</feature>
<feature type="domain" description="WH2" evidence="4">
    <location>
        <begin position="575"/>
        <end position="592"/>
    </location>
</feature>
<feature type="compositionally biased region" description="Basic and acidic residues" evidence="2">
    <location>
        <begin position="591"/>
        <end position="601"/>
    </location>
</feature>
<evidence type="ECO:0000313" key="6">
    <source>
        <dbReference type="Proteomes" id="UP001152607"/>
    </source>
</evidence>
<dbReference type="SUPFAM" id="SSF50729">
    <property type="entry name" value="PH domain-like"/>
    <property type="match status" value="1"/>
</dbReference>
<dbReference type="OrthoDB" id="8963340at2759"/>
<feature type="region of interest" description="Disordered" evidence="2">
    <location>
        <begin position="120"/>
        <end position="206"/>
    </location>
</feature>
<feature type="compositionally biased region" description="Pro residues" evidence="2">
    <location>
        <begin position="428"/>
        <end position="564"/>
    </location>
</feature>
<accession>A0A9W4U0Z2</accession>
<dbReference type="InterPro" id="IPR011993">
    <property type="entry name" value="PH-like_dom_sf"/>
</dbReference>
<dbReference type="PROSITE" id="PS50229">
    <property type="entry name" value="WH1"/>
    <property type="match status" value="1"/>
</dbReference>
<keyword evidence="1" id="KW-0597">Phosphoprotein</keyword>
<organism evidence="5 6">
    <name type="scientific">Periconia digitata</name>
    <dbReference type="NCBI Taxonomy" id="1303443"/>
    <lineage>
        <taxon>Eukaryota</taxon>
        <taxon>Fungi</taxon>
        <taxon>Dikarya</taxon>
        <taxon>Ascomycota</taxon>
        <taxon>Pezizomycotina</taxon>
        <taxon>Dothideomycetes</taxon>
        <taxon>Pleosporomycetidae</taxon>
        <taxon>Pleosporales</taxon>
        <taxon>Massarineae</taxon>
        <taxon>Periconiaceae</taxon>
        <taxon>Periconia</taxon>
    </lineage>
</organism>
<dbReference type="Proteomes" id="UP001152607">
    <property type="component" value="Unassembled WGS sequence"/>
</dbReference>
<dbReference type="GO" id="GO:0030479">
    <property type="term" value="C:actin cortical patch"/>
    <property type="evidence" value="ECO:0007669"/>
    <property type="project" value="UniProtKB-ARBA"/>
</dbReference>
<dbReference type="CDD" id="cd01205">
    <property type="entry name" value="EVH1_WASP-like"/>
    <property type="match status" value="1"/>
</dbReference>
<feature type="compositionally biased region" description="Pro residues" evidence="2">
    <location>
        <begin position="404"/>
        <end position="421"/>
    </location>
</feature>
<keyword evidence="6" id="KW-1185">Reference proteome</keyword>
<dbReference type="AlphaFoldDB" id="A0A9W4U0Z2"/>
<feature type="region of interest" description="Disordered" evidence="2">
    <location>
        <begin position="245"/>
        <end position="627"/>
    </location>
</feature>
<gene>
    <name evidence="5" type="ORF">PDIGIT_LOCUS1034</name>
</gene>
<dbReference type="SUPFAM" id="SSF81995">
    <property type="entry name" value="beta-sandwich domain of Sec23/24"/>
    <property type="match status" value="1"/>
</dbReference>
<dbReference type="SMART" id="SM00461">
    <property type="entry name" value="WH1"/>
    <property type="match status" value="1"/>
</dbReference>
<dbReference type="InterPro" id="IPR033927">
    <property type="entry name" value="WASPfam_EVH1"/>
</dbReference>
<dbReference type="FunFam" id="2.30.29.30:FF:000281">
    <property type="entry name" value="Actin associated protein"/>
    <property type="match status" value="1"/>
</dbReference>
<dbReference type="GO" id="GO:0045010">
    <property type="term" value="P:actin nucleation"/>
    <property type="evidence" value="ECO:0007669"/>
    <property type="project" value="UniProtKB-ARBA"/>
</dbReference>
<evidence type="ECO:0000256" key="1">
    <source>
        <dbReference type="ARBA" id="ARBA00022553"/>
    </source>
</evidence>
<feature type="compositionally biased region" description="Polar residues" evidence="2">
    <location>
        <begin position="181"/>
        <end position="206"/>
    </location>
</feature>
<comment type="caution">
    <text evidence="5">The sequence shown here is derived from an EMBL/GenBank/DDBJ whole genome shotgun (WGS) entry which is preliminary data.</text>
</comment>
<reference evidence="5" key="1">
    <citation type="submission" date="2023-01" db="EMBL/GenBank/DDBJ databases">
        <authorList>
            <person name="Van Ghelder C."/>
            <person name="Rancurel C."/>
        </authorList>
    </citation>
    <scope>NUCLEOTIDE SEQUENCE</scope>
    <source>
        <strain evidence="5">CNCM I-4278</strain>
    </source>
</reference>